<accession>A0ABR2HMJ7</accession>
<dbReference type="Gene3D" id="3.40.50.1820">
    <property type="entry name" value="alpha/beta hydrolase"/>
    <property type="match status" value="1"/>
</dbReference>
<keyword evidence="1 4" id="KW-0378">Hydrolase</keyword>
<comment type="caution">
    <text evidence="4">The sequence shown here is derived from an EMBL/GenBank/DDBJ whole genome shotgun (WGS) entry which is preliminary data.</text>
</comment>
<keyword evidence="5" id="KW-1185">Reference proteome</keyword>
<dbReference type="GO" id="GO:0016787">
    <property type="term" value="F:hydrolase activity"/>
    <property type="evidence" value="ECO:0007669"/>
    <property type="project" value="UniProtKB-KW"/>
</dbReference>
<feature type="domain" description="Alpha/beta hydrolase fold-3" evidence="3">
    <location>
        <begin position="134"/>
        <end position="347"/>
    </location>
</feature>
<dbReference type="Proteomes" id="UP001390339">
    <property type="component" value="Unassembled WGS sequence"/>
</dbReference>
<dbReference type="InterPro" id="IPR029058">
    <property type="entry name" value="AB_hydrolase_fold"/>
</dbReference>
<keyword evidence="2" id="KW-1133">Transmembrane helix</keyword>
<sequence>MAGRRGHPLASHQPFKAIFQLSYLSLTIFYLPYYIVVSLIPSLRPHPTWTAKQTFMTRLVYCQLDAASRVGITENITLNPGNEGNRFQTVSPPSSDFYRGPFSSPTIKPMTCGGTWSPCVPKNNELASSSMVALYVHGGAFIAGDGRDAMFGSIANRLLKKSGLDFVFSVQYRLSGHGGQNPFPAAAQDVLAAYLFLLNTLGVPASHIVVIGDSSGGNLIQALLRYLSEHGAEAGAVPIPWPRAAVLLSPWVAPFEYKLADRPNFQTDFVPSSFGAWGSHCYGGDHGVSDPYVTPLGHPLALPLPIFVNIGERELTREFMERWVEEMRGVEGNDVQLNLELGAVHDTFFLGPMLGFGESADEVAVKIGRFLRNI</sequence>
<keyword evidence="2" id="KW-0472">Membrane</keyword>
<dbReference type="Pfam" id="PF07859">
    <property type="entry name" value="Abhydrolase_3"/>
    <property type="match status" value="1"/>
</dbReference>
<keyword evidence="2" id="KW-0812">Transmembrane</keyword>
<evidence type="ECO:0000256" key="1">
    <source>
        <dbReference type="ARBA" id="ARBA00022801"/>
    </source>
</evidence>
<gene>
    <name evidence="4" type="ORF">PGQ11_015628</name>
</gene>
<feature type="transmembrane region" description="Helical" evidence="2">
    <location>
        <begin position="21"/>
        <end position="43"/>
    </location>
</feature>
<dbReference type="InterPro" id="IPR050300">
    <property type="entry name" value="GDXG_lipolytic_enzyme"/>
</dbReference>
<evidence type="ECO:0000256" key="2">
    <source>
        <dbReference type="SAM" id="Phobius"/>
    </source>
</evidence>
<organism evidence="4 5">
    <name type="scientific">Apiospora arundinis</name>
    <dbReference type="NCBI Taxonomy" id="335852"/>
    <lineage>
        <taxon>Eukaryota</taxon>
        <taxon>Fungi</taxon>
        <taxon>Dikarya</taxon>
        <taxon>Ascomycota</taxon>
        <taxon>Pezizomycotina</taxon>
        <taxon>Sordariomycetes</taxon>
        <taxon>Xylariomycetidae</taxon>
        <taxon>Amphisphaeriales</taxon>
        <taxon>Apiosporaceae</taxon>
        <taxon>Apiospora</taxon>
    </lineage>
</organism>
<dbReference type="InterPro" id="IPR013094">
    <property type="entry name" value="AB_hydrolase_3"/>
</dbReference>
<evidence type="ECO:0000313" key="5">
    <source>
        <dbReference type="Proteomes" id="UP001390339"/>
    </source>
</evidence>
<proteinExistence type="predicted"/>
<dbReference type="SUPFAM" id="SSF53474">
    <property type="entry name" value="alpha/beta-Hydrolases"/>
    <property type="match status" value="1"/>
</dbReference>
<evidence type="ECO:0000259" key="3">
    <source>
        <dbReference type="Pfam" id="PF07859"/>
    </source>
</evidence>
<protein>
    <submittedName>
        <fullName evidence="4">Alpha/beta hydrolase fold-3 domain-containing protein</fullName>
    </submittedName>
</protein>
<evidence type="ECO:0000313" key="4">
    <source>
        <dbReference type="EMBL" id="KAK8849148.1"/>
    </source>
</evidence>
<dbReference type="EMBL" id="JAPCWZ010000010">
    <property type="protein sequence ID" value="KAK8849148.1"/>
    <property type="molecule type" value="Genomic_DNA"/>
</dbReference>
<name>A0ABR2HMJ7_9PEZI</name>
<reference evidence="4 5" key="1">
    <citation type="journal article" date="2024" name="IMA Fungus">
        <title>Apiospora arundinis, a panoply of carbohydrate-active enzymes and secondary metabolites.</title>
        <authorList>
            <person name="Sorensen T."/>
            <person name="Petersen C."/>
            <person name="Muurmann A.T."/>
            <person name="Christiansen J.V."/>
            <person name="Brundto M.L."/>
            <person name="Overgaard C.K."/>
            <person name="Boysen A.T."/>
            <person name="Wollenberg R.D."/>
            <person name="Larsen T.O."/>
            <person name="Sorensen J.L."/>
            <person name="Nielsen K.L."/>
            <person name="Sondergaard T.E."/>
        </authorList>
    </citation>
    <scope>NUCLEOTIDE SEQUENCE [LARGE SCALE GENOMIC DNA]</scope>
    <source>
        <strain evidence="4 5">AAU 773</strain>
    </source>
</reference>
<dbReference type="PANTHER" id="PTHR48081">
    <property type="entry name" value="AB HYDROLASE SUPERFAMILY PROTEIN C4A8.06C"/>
    <property type="match status" value="1"/>
</dbReference>
<dbReference type="PANTHER" id="PTHR48081:SF8">
    <property type="entry name" value="ALPHA_BETA HYDROLASE FOLD-3 DOMAIN-CONTAINING PROTEIN-RELATED"/>
    <property type="match status" value="1"/>
</dbReference>